<keyword evidence="4 6" id="KW-1133">Transmembrane helix</keyword>
<evidence type="ECO:0000256" key="6">
    <source>
        <dbReference type="SAM" id="Phobius"/>
    </source>
</evidence>
<dbReference type="GO" id="GO:0005886">
    <property type="term" value="C:plasma membrane"/>
    <property type="evidence" value="ECO:0007669"/>
    <property type="project" value="UniProtKB-SubCell"/>
</dbReference>
<sequence>MKEESNRIFNTAFWSNLVVVSLLLLISIPIIIFLDKIINLPTSIEQASRFLFICTFLGFYLSIATSAFAVSSWCLNRFDLLNGISIIRQTVYLSLIMILFSFFQGNLFSVGIAILGGALTTTTLNYVLSRQLLPHLRIGIRYFERASLRKLLSTGGWISINKIGSILYLQIDLFVLNRLLGTFIAGQYASILQMSMVVRMLGAAISSVFGPPMVYLVAQNNRSELVRYTRRSLLFLGMSMALPIGLICGFSKPLLSLWLGNDFSTLSTLLIVLTAHLSVNVAVYPFFELQTATNRVRWPGLITCIMGAANFALALSLAGWTSLGMYGVAAAGAIMLTLKNALFTPIYGALIIGQCWYLFLKELILITFLTCAVFLVSTSLLTFIKIDTWIELILSSAFISATYCLVVWTFLPKEEKRLIVEKVGEIFGRMGIAYAGK</sequence>
<protein>
    <submittedName>
        <fullName evidence="7">Membrane protein EpsK</fullName>
    </submittedName>
</protein>
<reference evidence="7" key="1">
    <citation type="submission" date="2022-12" db="EMBL/GenBank/DDBJ databases">
        <title>Reference genome sequencing for broad-spectrum identification of bacterial and archaeal isolates by mass spectrometry.</title>
        <authorList>
            <person name="Sekiguchi Y."/>
            <person name="Tourlousse D.M."/>
        </authorList>
    </citation>
    <scope>NUCLEOTIDE SEQUENCE</scope>
    <source>
        <strain evidence="7">ASRB1</strain>
    </source>
</reference>
<keyword evidence="5 6" id="KW-0472">Membrane</keyword>
<comment type="subcellular location">
    <subcellularLocation>
        <location evidence="1">Cell membrane</location>
        <topology evidence="1">Multi-pass membrane protein</topology>
    </subcellularLocation>
</comment>
<feature type="transmembrane region" description="Helical" evidence="6">
    <location>
        <begin position="363"/>
        <end position="386"/>
    </location>
</feature>
<dbReference type="InterPro" id="IPR050833">
    <property type="entry name" value="Poly_Biosynth_Transport"/>
</dbReference>
<evidence type="ECO:0000256" key="4">
    <source>
        <dbReference type="ARBA" id="ARBA00022989"/>
    </source>
</evidence>
<keyword evidence="8" id="KW-1185">Reference proteome</keyword>
<evidence type="ECO:0000256" key="3">
    <source>
        <dbReference type="ARBA" id="ARBA00022692"/>
    </source>
</evidence>
<evidence type="ECO:0000256" key="1">
    <source>
        <dbReference type="ARBA" id="ARBA00004651"/>
    </source>
</evidence>
<dbReference type="AlphaFoldDB" id="A0A9W6FX19"/>
<feature type="transmembrane region" description="Helical" evidence="6">
    <location>
        <begin position="12"/>
        <end position="34"/>
    </location>
</feature>
<dbReference type="EMBL" id="BSDR01000001">
    <property type="protein sequence ID" value="GLI36461.1"/>
    <property type="molecule type" value="Genomic_DNA"/>
</dbReference>
<evidence type="ECO:0000313" key="8">
    <source>
        <dbReference type="Proteomes" id="UP001144372"/>
    </source>
</evidence>
<dbReference type="PANTHER" id="PTHR30250:SF26">
    <property type="entry name" value="PSMA PROTEIN"/>
    <property type="match status" value="1"/>
</dbReference>
<feature type="transmembrane region" description="Helical" evidence="6">
    <location>
        <begin position="109"/>
        <end position="128"/>
    </location>
</feature>
<feature type="transmembrane region" description="Helical" evidence="6">
    <location>
        <begin position="392"/>
        <end position="411"/>
    </location>
</feature>
<name>A0A9W6FX19_9BACT</name>
<evidence type="ECO:0000256" key="5">
    <source>
        <dbReference type="ARBA" id="ARBA00023136"/>
    </source>
</evidence>
<accession>A0A9W6FX19</accession>
<feature type="transmembrane region" description="Helical" evidence="6">
    <location>
        <begin position="233"/>
        <end position="254"/>
    </location>
</feature>
<evidence type="ECO:0000313" key="7">
    <source>
        <dbReference type="EMBL" id="GLI36461.1"/>
    </source>
</evidence>
<feature type="transmembrane region" description="Helical" evidence="6">
    <location>
        <begin position="266"/>
        <end position="287"/>
    </location>
</feature>
<feature type="transmembrane region" description="Helical" evidence="6">
    <location>
        <begin position="86"/>
        <end position="103"/>
    </location>
</feature>
<dbReference type="PANTHER" id="PTHR30250">
    <property type="entry name" value="PST FAMILY PREDICTED COLANIC ACID TRANSPORTER"/>
    <property type="match status" value="1"/>
</dbReference>
<proteinExistence type="predicted"/>
<organism evidence="7 8">
    <name type="scientific">Desulforhabdus amnigena</name>
    <dbReference type="NCBI Taxonomy" id="40218"/>
    <lineage>
        <taxon>Bacteria</taxon>
        <taxon>Pseudomonadati</taxon>
        <taxon>Thermodesulfobacteriota</taxon>
        <taxon>Syntrophobacteria</taxon>
        <taxon>Syntrophobacterales</taxon>
        <taxon>Syntrophobacteraceae</taxon>
        <taxon>Desulforhabdus</taxon>
    </lineage>
</organism>
<keyword evidence="3 6" id="KW-0812">Transmembrane</keyword>
<feature type="transmembrane region" description="Helical" evidence="6">
    <location>
        <begin position="50"/>
        <end position="74"/>
    </location>
</feature>
<dbReference type="Proteomes" id="UP001144372">
    <property type="component" value="Unassembled WGS sequence"/>
</dbReference>
<feature type="transmembrane region" description="Helical" evidence="6">
    <location>
        <begin position="299"/>
        <end position="320"/>
    </location>
</feature>
<comment type="caution">
    <text evidence="7">The sequence shown here is derived from an EMBL/GenBank/DDBJ whole genome shotgun (WGS) entry which is preliminary data.</text>
</comment>
<evidence type="ECO:0000256" key="2">
    <source>
        <dbReference type="ARBA" id="ARBA00022475"/>
    </source>
</evidence>
<keyword evidence="2" id="KW-1003">Cell membrane</keyword>
<feature type="transmembrane region" description="Helical" evidence="6">
    <location>
        <begin position="191"/>
        <end position="212"/>
    </location>
</feature>
<gene>
    <name evidence="7" type="primary">epsK</name>
    <name evidence="7" type="ORF">DAMNIGENAA_38940</name>
</gene>